<name>A0A927REN5_9ACTN</name>
<dbReference type="Pfam" id="PF00480">
    <property type="entry name" value="ROK"/>
    <property type="match status" value="1"/>
</dbReference>
<dbReference type="EMBL" id="JADBEM010000001">
    <property type="protein sequence ID" value="MBE1612379.1"/>
    <property type="molecule type" value="Genomic_DNA"/>
</dbReference>
<organism evidence="3 4">
    <name type="scientific">Actinopolymorpha pittospori</name>
    <dbReference type="NCBI Taxonomy" id="648752"/>
    <lineage>
        <taxon>Bacteria</taxon>
        <taxon>Bacillati</taxon>
        <taxon>Actinomycetota</taxon>
        <taxon>Actinomycetes</taxon>
        <taxon>Propionibacteriales</taxon>
        <taxon>Actinopolymorphaceae</taxon>
        <taxon>Actinopolymorpha</taxon>
    </lineage>
</organism>
<dbReference type="InterPro" id="IPR000600">
    <property type="entry name" value="ROK"/>
</dbReference>
<keyword evidence="4" id="KW-1185">Reference proteome</keyword>
<dbReference type="EC" id="2.7.1.2" evidence="3"/>
<dbReference type="GO" id="GO:0004340">
    <property type="term" value="F:glucokinase activity"/>
    <property type="evidence" value="ECO:0007669"/>
    <property type="project" value="UniProtKB-EC"/>
</dbReference>
<dbReference type="RefSeq" id="WP_337918407.1">
    <property type="nucleotide sequence ID" value="NZ_BAABJL010000194.1"/>
</dbReference>
<proteinExistence type="inferred from homology"/>
<evidence type="ECO:0000313" key="3">
    <source>
        <dbReference type="EMBL" id="MBE1612379.1"/>
    </source>
</evidence>
<comment type="similarity">
    <text evidence="1">Belongs to the ROK (NagC/XylR) family.</text>
</comment>
<accession>A0A927REN5</accession>
<dbReference type="PANTHER" id="PTHR18964">
    <property type="entry name" value="ROK (REPRESSOR, ORF, KINASE) FAMILY"/>
    <property type="match status" value="1"/>
</dbReference>
<dbReference type="SUPFAM" id="SSF53067">
    <property type="entry name" value="Actin-like ATPase domain"/>
    <property type="match status" value="1"/>
</dbReference>
<dbReference type="AlphaFoldDB" id="A0A927REN5"/>
<dbReference type="PANTHER" id="PTHR18964:SF149">
    <property type="entry name" value="BIFUNCTIONAL UDP-N-ACETYLGLUCOSAMINE 2-EPIMERASE_N-ACETYLMANNOSAMINE KINASE"/>
    <property type="match status" value="1"/>
</dbReference>
<keyword evidence="3" id="KW-0808">Transferase</keyword>
<comment type="caution">
    <text evidence="3">The sequence shown here is derived from an EMBL/GenBank/DDBJ whole genome shotgun (WGS) entry which is preliminary data.</text>
</comment>
<evidence type="ECO:0000313" key="4">
    <source>
        <dbReference type="Proteomes" id="UP000638648"/>
    </source>
</evidence>
<feature type="region of interest" description="Disordered" evidence="2">
    <location>
        <begin position="1"/>
        <end position="20"/>
    </location>
</feature>
<dbReference type="Proteomes" id="UP000638648">
    <property type="component" value="Unassembled WGS sequence"/>
</dbReference>
<dbReference type="Gene3D" id="3.30.420.40">
    <property type="match status" value="2"/>
</dbReference>
<dbReference type="InterPro" id="IPR043129">
    <property type="entry name" value="ATPase_NBD"/>
</dbReference>
<protein>
    <submittedName>
        <fullName evidence="3">Glucokinase</fullName>
        <ecNumber evidence="3">2.7.1.2</ecNumber>
    </submittedName>
</protein>
<gene>
    <name evidence="3" type="ORF">HEB94_009227</name>
</gene>
<reference evidence="3" key="1">
    <citation type="submission" date="2020-10" db="EMBL/GenBank/DDBJ databases">
        <title>Sequencing the genomes of 1000 actinobacteria strains.</title>
        <authorList>
            <person name="Klenk H.-P."/>
        </authorList>
    </citation>
    <scope>NUCLEOTIDE SEQUENCE</scope>
    <source>
        <strain evidence="3">DSM 45354</strain>
    </source>
</reference>
<evidence type="ECO:0000256" key="1">
    <source>
        <dbReference type="ARBA" id="ARBA00006479"/>
    </source>
</evidence>
<sequence length="329" mass="33231">MTQTAHPSGRPDPAQPDAFDPRSCVLALDVGGTSMKGALVDAERRVRTRRSFPTPVAAGPQAVIDQIGTAFQTLAADAPGLGLDAPAAAGLAVPGIVDEARGVAVTAANIGWHDAPLVTVLTKRLGIPVALGHDVRAGGLAENVLGAGAGASDSLFIALGTGIAASLIVDGRPLVAGGYAGEVGHVIVEPDGEPCPCGARGCLERVASAAAVARRYSERSGRTVSGAADVAALVQAGDEDARAVWDEAVSALVTVLHTAVTLLGSEVVIVGGGLAEAEDLLLAPLAEQLDKRLTFQRHPRVVRATLGDQAGCLGAALLAERLIDRAPVH</sequence>
<evidence type="ECO:0000256" key="2">
    <source>
        <dbReference type="SAM" id="MobiDB-lite"/>
    </source>
</evidence>